<evidence type="ECO:0000313" key="2">
    <source>
        <dbReference type="EMBL" id="HIV75335.1"/>
    </source>
</evidence>
<proteinExistence type="predicted"/>
<keyword evidence="1" id="KW-0812">Transmembrane</keyword>
<keyword evidence="1" id="KW-0472">Membrane</keyword>
<gene>
    <name evidence="2" type="ORF">H9895_09675</name>
</gene>
<dbReference type="Pfam" id="PF11457">
    <property type="entry name" value="DUF3021"/>
    <property type="match status" value="1"/>
</dbReference>
<protein>
    <submittedName>
        <fullName evidence="2">DUF3021 domain-containing protein</fullName>
    </submittedName>
</protein>
<sequence>MISEIMKRAIYGLAYGGVVTFIALTVLMFANMNPSIQTIWLYTSMGFVLSIYFAFASFIFDVEKWSPLKKTIIHYSLSIIVYFIIAISVGWVPIRIGPIFISIIMFTVVYLVFWYSYRIYYKRVEASMNESLMKNK</sequence>
<dbReference type="AlphaFoldDB" id="A0A9D1PP55"/>
<dbReference type="EMBL" id="DXHX01000133">
    <property type="protein sequence ID" value="HIV75335.1"/>
    <property type="molecule type" value="Genomic_DNA"/>
</dbReference>
<reference evidence="2" key="2">
    <citation type="submission" date="2021-04" db="EMBL/GenBank/DDBJ databases">
        <authorList>
            <person name="Gilroy R."/>
        </authorList>
    </citation>
    <scope>NUCLEOTIDE SEQUENCE</scope>
    <source>
        <strain evidence="2">CHK169-2315</strain>
    </source>
</reference>
<feature type="transmembrane region" description="Helical" evidence="1">
    <location>
        <begin position="39"/>
        <end position="60"/>
    </location>
</feature>
<evidence type="ECO:0000256" key="1">
    <source>
        <dbReference type="SAM" id="Phobius"/>
    </source>
</evidence>
<dbReference type="Proteomes" id="UP000823937">
    <property type="component" value="Unassembled WGS sequence"/>
</dbReference>
<dbReference type="InterPro" id="IPR021560">
    <property type="entry name" value="DUF3021"/>
</dbReference>
<accession>A0A9D1PP55</accession>
<feature type="transmembrane region" description="Helical" evidence="1">
    <location>
        <begin position="12"/>
        <end position="33"/>
    </location>
</feature>
<organism evidence="2 3">
    <name type="scientific">Candidatus Pseudogracilibacillus intestinigallinarum</name>
    <dbReference type="NCBI Taxonomy" id="2838742"/>
    <lineage>
        <taxon>Bacteria</taxon>
        <taxon>Bacillati</taxon>
        <taxon>Bacillota</taxon>
        <taxon>Bacilli</taxon>
        <taxon>Bacillales</taxon>
        <taxon>Bacillaceae</taxon>
        <taxon>Pseudogracilibacillus</taxon>
    </lineage>
</organism>
<feature type="transmembrane region" description="Helical" evidence="1">
    <location>
        <begin position="72"/>
        <end position="93"/>
    </location>
</feature>
<keyword evidence="1" id="KW-1133">Transmembrane helix</keyword>
<reference evidence="2" key="1">
    <citation type="journal article" date="2021" name="PeerJ">
        <title>Extensive microbial diversity within the chicken gut microbiome revealed by metagenomics and culture.</title>
        <authorList>
            <person name="Gilroy R."/>
            <person name="Ravi A."/>
            <person name="Getino M."/>
            <person name="Pursley I."/>
            <person name="Horton D.L."/>
            <person name="Alikhan N.F."/>
            <person name="Baker D."/>
            <person name="Gharbi K."/>
            <person name="Hall N."/>
            <person name="Watson M."/>
            <person name="Adriaenssens E.M."/>
            <person name="Foster-Nyarko E."/>
            <person name="Jarju S."/>
            <person name="Secka A."/>
            <person name="Antonio M."/>
            <person name="Oren A."/>
            <person name="Chaudhuri R.R."/>
            <person name="La Ragione R."/>
            <person name="Hildebrand F."/>
            <person name="Pallen M.J."/>
        </authorList>
    </citation>
    <scope>NUCLEOTIDE SEQUENCE</scope>
    <source>
        <strain evidence="2">CHK169-2315</strain>
    </source>
</reference>
<evidence type="ECO:0000313" key="3">
    <source>
        <dbReference type="Proteomes" id="UP000823937"/>
    </source>
</evidence>
<comment type="caution">
    <text evidence="2">The sequence shown here is derived from an EMBL/GenBank/DDBJ whole genome shotgun (WGS) entry which is preliminary data.</text>
</comment>
<feature type="transmembrane region" description="Helical" evidence="1">
    <location>
        <begin position="99"/>
        <end position="117"/>
    </location>
</feature>
<name>A0A9D1PP55_9BACI</name>